<comment type="caution">
    <text evidence="6">The sequence shown here is derived from an EMBL/GenBank/DDBJ whole genome shotgun (WGS) entry which is preliminary data.</text>
</comment>
<keyword evidence="7" id="KW-1185">Reference proteome</keyword>
<feature type="region of interest" description="Disordered" evidence="1">
    <location>
        <begin position="719"/>
        <end position="740"/>
    </location>
</feature>
<feature type="domain" description="DUF7933" evidence="5">
    <location>
        <begin position="275"/>
        <end position="398"/>
    </location>
</feature>
<evidence type="ECO:0000256" key="2">
    <source>
        <dbReference type="SAM" id="Phobius"/>
    </source>
</evidence>
<evidence type="ECO:0000259" key="4">
    <source>
        <dbReference type="Pfam" id="PF19076"/>
    </source>
</evidence>
<name>A0A2S3ZV28_ARTGL</name>
<dbReference type="AlphaFoldDB" id="A0A2S3ZV28"/>
<keyword evidence="3" id="KW-0732">Signal</keyword>
<evidence type="ECO:0000313" key="7">
    <source>
        <dbReference type="Proteomes" id="UP000237061"/>
    </source>
</evidence>
<keyword evidence="2" id="KW-1133">Transmembrane helix</keyword>
<evidence type="ECO:0000256" key="3">
    <source>
        <dbReference type="SAM" id="SignalP"/>
    </source>
</evidence>
<feature type="signal peptide" evidence="3">
    <location>
        <begin position="1"/>
        <end position="30"/>
    </location>
</feature>
<dbReference type="NCBIfam" id="TIGR04225">
    <property type="entry name" value="CshA_fibril_rpt"/>
    <property type="match status" value="2"/>
</dbReference>
<reference evidence="6 7" key="1">
    <citation type="submission" date="2018-01" db="EMBL/GenBank/DDBJ databases">
        <title>Arthrobacter sp. nov., from glaciers in China.</title>
        <authorList>
            <person name="Liu Q."/>
            <person name="Xin Y.-H."/>
        </authorList>
    </citation>
    <scope>NUCLEOTIDE SEQUENCE [LARGE SCALE GENOMIC DNA]</scope>
    <source>
        <strain evidence="6 7">HLT2-12-2</strain>
    </source>
</reference>
<dbReference type="InterPro" id="IPR026395">
    <property type="entry name" value="CshA_fibril"/>
</dbReference>
<feature type="domain" description="CshA" evidence="4">
    <location>
        <begin position="611"/>
        <end position="699"/>
    </location>
</feature>
<dbReference type="InterPro" id="IPR057693">
    <property type="entry name" value="DUF7933"/>
</dbReference>
<sequence length="776" mass="78369">MTSISKRPPIGRTLVTAGALIAAAFTPLLAAPAATAAVPQEVLFEAKFENTGTQPVLLTNYSSIAPNGMNVTYTANPGWLRACNGNILAGNSSPDDLALTNCNLRSDPALNARAYQSLRQLANALGQYRGNPAPETNHVLAAFTDGENPGMGEQLRSSVINIGGENRYVALSVDGAALNCASSGPNYKFSIVNGTTNVATPLGSSALCTDPGAVNITAPGLEGGAARTARVATVDSALATKFTGSSLRAVIENLNGSGSGNDAAVDNMRIVDVTPTLEKSFSTPVNTVGDRVGVVFKINNTTELLAKDGWDFTDTLPAGMTVADPALTVACVSPAGGAVTPSAVTTTAVTGGNTIRIAGGIPNGADSCTVSIQVRGGTAPGSYTNGPSNVVANFLNVGQFAPATTTFAAPADAPESTSTPFNTPVTIDPFANFAPVPADATPTTANRNTFLFSNGQTSMSTAAGAWSYDSDTGLIMFSPASGYVGTTPAMPYTYQDSNNNLVTSTATIVVGGDIIDLSGAGDQGQPVTVPLTGQTSDIDPASARIIDPATNSPTTSPLVVAGEGTWTVNSAGSFTFNPEAGFQSNPTPIRYTATDGTGAQVTHATVTVLYPNVSDAAGAGDQGQPVTVPAALDPGMDPATVQLINPATGNSTKDPVISTGEGTWTVNDAGDITFTPEAGFGGDPTPIKYTAEDGDGNLALPGTVTITYAVGAVIPPAPVNPSGPPVEPADPGHQGDGIDLADTGTSLSVMVGLLAFLLLGSGVLLAVRSRRGVRQS</sequence>
<organism evidence="6 7">
    <name type="scientific">Arthrobacter glacialis</name>
    <dbReference type="NCBI Taxonomy" id="1664"/>
    <lineage>
        <taxon>Bacteria</taxon>
        <taxon>Bacillati</taxon>
        <taxon>Actinomycetota</taxon>
        <taxon>Actinomycetes</taxon>
        <taxon>Micrococcales</taxon>
        <taxon>Micrococcaceae</taxon>
        <taxon>Arthrobacter</taxon>
    </lineage>
</organism>
<feature type="chain" id="PRO_5038487642" evidence="3">
    <location>
        <begin position="31"/>
        <end position="776"/>
    </location>
</feature>
<feature type="compositionally biased region" description="Pro residues" evidence="1">
    <location>
        <begin position="719"/>
        <end position="728"/>
    </location>
</feature>
<keyword evidence="2" id="KW-0812">Transmembrane</keyword>
<evidence type="ECO:0000313" key="6">
    <source>
        <dbReference type="EMBL" id="POH73115.1"/>
    </source>
</evidence>
<feature type="transmembrane region" description="Helical" evidence="2">
    <location>
        <begin position="747"/>
        <end position="767"/>
    </location>
</feature>
<gene>
    <name evidence="6" type="ORF">CVS27_11305</name>
</gene>
<keyword evidence="2" id="KW-0472">Membrane</keyword>
<evidence type="ECO:0000259" key="5">
    <source>
        <dbReference type="Pfam" id="PF25564"/>
    </source>
</evidence>
<protein>
    <submittedName>
        <fullName evidence="6">Uncharacterized protein</fullName>
    </submittedName>
</protein>
<evidence type="ECO:0000256" key="1">
    <source>
        <dbReference type="SAM" id="MobiDB-lite"/>
    </source>
</evidence>
<dbReference type="Proteomes" id="UP000237061">
    <property type="component" value="Unassembled WGS sequence"/>
</dbReference>
<feature type="domain" description="CshA" evidence="4">
    <location>
        <begin position="520"/>
        <end position="603"/>
    </location>
</feature>
<dbReference type="RefSeq" id="WP_103465860.1">
    <property type="nucleotide sequence ID" value="NZ_PPXC01000008.1"/>
</dbReference>
<accession>A0A2S3ZV28</accession>
<dbReference type="EMBL" id="PPXC01000008">
    <property type="protein sequence ID" value="POH73115.1"/>
    <property type="molecule type" value="Genomic_DNA"/>
</dbReference>
<proteinExistence type="predicted"/>
<dbReference type="Pfam" id="PF19076">
    <property type="entry name" value="CshA_repeat"/>
    <property type="match status" value="2"/>
</dbReference>
<dbReference type="Pfam" id="PF25564">
    <property type="entry name" value="DUF7933"/>
    <property type="match status" value="1"/>
</dbReference>